<name>A0AAP9XTA5_RAOTE</name>
<organism evidence="1 2">
    <name type="scientific">Raoultella terrigena</name>
    <name type="common">Klebsiella terrigena</name>
    <dbReference type="NCBI Taxonomy" id="577"/>
    <lineage>
        <taxon>Bacteria</taxon>
        <taxon>Pseudomonadati</taxon>
        <taxon>Pseudomonadota</taxon>
        <taxon>Gammaproteobacteria</taxon>
        <taxon>Enterobacterales</taxon>
        <taxon>Enterobacteriaceae</taxon>
        <taxon>Klebsiella/Raoultella group</taxon>
        <taxon>Raoultella</taxon>
    </lineage>
</organism>
<accession>A0AAP9XTA5</accession>
<evidence type="ECO:0000313" key="2">
    <source>
        <dbReference type="Proteomes" id="UP000594500"/>
    </source>
</evidence>
<dbReference type="AlphaFoldDB" id="A0AAP9XTA5"/>
<dbReference type="RefSeq" id="WP_080851039.1">
    <property type="nucleotide sequence ID" value="NZ_CP062916.1"/>
</dbReference>
<evidence type="ECO:0000313" key="1">
    <source>
        <dbReference type="EMBL" id="QPF10501.1"/>
    </source>
</evidence>
<gene>
    <name evidence="1" type="ORF">IMO34_09030</name>
</gene>
<dbReference type="Proteomes" id="UP000594500">
    <property type="component" value="Chromosome"/>
</dbReference>
<protein>
    <submittedName>
        <fullName evidence="1">Uncharacterized protein</fullName>
    </submittedName>
</protein>
<proteinExistence type="predicted"/>
<reference evidence="1 2" key="1">
    <citation type="submission" date="2020-10" db="EMBL/GenBank/DDBJ databases">
        <title>Resistance determinants and their genetic context in bacteria from a longitudinal study of pigs reared under conventional and antibiotic-free husbandry practices.</title>
        <authorList>
            <person name="Poulin-Laprade D."/>
            <person name="Brouard J.-S."/>
            <person name="Gagnon N."/>
            <person name="Turcotte A."/>
            <person name="Langlois A."/>
            <person name="Matte J.J."/>
            <person name="Carrillo C.D."/>
            <person name="Zaheer R."/>
            <person name="McAllister T."/>
            <person name="Topp E."/>
            <person name="Talbot G."/>
        </authorList>
    </citation>
    <scope>NUCLEOTIDE SEQUENCE [LARGE SCALE GENOMIC DNA]</scope>
    <source>
        <strain evidence="1 2">Res13-Abat-PEB01-P1-04-A</strain>
    </source>
</reference>
<dbReference type="EMBL" id="CP062916">
    <property type="protein sequence ID" value="QPF10501.1"/>
    <property type="molecule type" value="Genomic_DNA"/>
</dbReference>
<sequence length="64" mass="7516">MSDAFFEELTDGDAIPDQSQFDIWYEELCAYALDHGGRAPYKMAWLEFFEQGMTVEVAFDKFYE</sequence>